<dbReference type="AlphaFoldDB" id="C4K023"/>
<dbReference type="GeneID" id="8442301"/>
<evidence type="ECO:0000313" key="2">
    <source>
        <dbReference type="EMBL" id="EEP82909.1"/>
    </source>
</evidence>
<feature type="region of interest" description="Disordered" evidence="1">
    <location>
        <begin position="81"/>
        <end position="119"/>
    </location>
</feature>
<dbReference type="InParanoid" id="C4K023"/>
<protein>
    <submittedName>
        <fullName evidence="2">Uncharacterized protein</fullName>
    </submittedName>
</protein>
<sequence length="443" mass="49076">MAESALAGQNWMLIRGLAGAAISPVRFSEEQTVLSVLAAVRSLSSVASTTGWKGRCGSSVWPLVPEPGVIGERRRRVLRKPQTDRKGLVPLPTRPCAKRTGDGNDIDSQESSAKTRGGGAALRPWANEIRGTRQSWPEGLRATSWEAKEAFGKLLDYLGCFEANGGELELWRISQQRRVEKQDVVREGWLDQRDGIVEKKRTDVEMRAGRLIWRFDGKKRLHSKRSERSVTSHPVLYRWLQYGYTPMCQMTRAGPTLLPWCGVRAGQEWSSANTAMIPERYASADSPRRRLLSSQLVAISLQDSRGVVCVAVLLVGNRHRPTDLCMWMYCRGNNRHHSSNQHGCLLLFFNDPSSVPTPIDKSCVCWALLLNDHSSKKKPDTPLLPAPEQCSISTTPVLSTPALSSLAASTRPTVKWLNTARPHFGAVQPSHTVEAPTGSIHGF</sequence>
<proteinExistence type="predicted"/>
<gene>
    <name evidence="2" type="ORF">UREG_07774</name>
</gene>
<evidence type="ECO:0000313" key="3">
    <source>
        <dbReference type="Proteomes" id="UP000002058"/>
    </source>
</evidence>
<organism evidence="2 3">
    <name type="scientific">Uncinocarpus reesii (strain UAMH 1704)</name>
    <dbReference type="NCBI Taxonomy" id="336963"/>
    <lineage>
        <taxon>Eukaryota</taxon>
        <taxon>Fungi</taxon>
        <taxon>Dikarya</taxon>
        <taxon>Ascomycota</taxon>
        <taxon>Pezizomycotina</taxon>
        <taxon>Eurotiomycetes</taxon>
        <taxon>Eurotiomycetidae</taxon>
        <taxon>Onygenales</taxon>
        <taxon>Onygenaceae</taxon>
        <taxon>Uncinocarpus</taxon>
    </lineage>
</organism>
<accession>C4K023</accession>
<dbReference type="RefSeq" id="XP_002583001.1">
    <property type="nucleotide sequence ID" value="XM_002582955.1"/>
</dbReference>
<dbReference type="Proteomes" id="UP000002058">
    <property type="component" value="Unassembled WGS sequence"/>
</dbReference>
<reference evidence="3" key="1">
    <citation type="journal article" date="2009" name="Genome Res.">
        <title>Comparative genomic analyses of the human fungal pathogens Coccidioides and their relatives.</title>
        <authorList>
            <person name="Sharpton T.J."/>
            <person name="Stajich J.E."/>
            <person name="Rounsley S.D."/>
            <person name="Gardner M.J."/>
            <person name="Wortman J.R."/>
            <person name="Jordar V.S."/>
            <person name="Maiti R."/>
            <person name="Kodira C.D."/>
            <person name="Neafsey D.E."/>
            <person name="Zeng Q."/>
            <person name="Hung C.-Y."/>
            <person name="McMahan C."/>
            <person name="Muszewska A."/>
            <person name="Grynberg M."/>
            <person name="Mandel M.A."/>
            <person name="Kellner E.M."/>
            <person name="Barker B.M."/>
            <person name="Galgiani J.N."/>
            <person name="Orbach M.J."/>
            <person name="Kirkland T.N."/>
            <person name="Cole G.T."/>
            <person name="Henn M.R."/>
            <person name="Birren B.W."/>
            <person name="Taylor J.W."/>
        </authorList>
    </citation>
    <scope>NUCLEOTIDE SEQUENCE [LARGE SCALE GENOMIC DNA]</scope>
    <source>
        <strain evidence="3">UAMH 1704</strain>
    </source>
</reference>
<dbReference type="VEuPathDB" id="FungiDB:UREG_07774"/>
<name>C4K023_UNCRE</name>
<dbReference type="KEGG" id="ure:UREG_07774"/>
<dbReference type="EMBL" id="CH476619">
    <property type="protein sequence ID" value="EEP82909.1"/>
    <property type="molecule type" value="Genomic_DNA"/>
</dbReference>
<evidence type="ECO:0000256" key="1">
    <source>
        <dbReference type="SAM" id="MobiDB-lite"/>
    </source>
</evidence>
<dbReference type="HOGENOM" id="CLU_618468_0_0_1"/>
<keyword evidence="3" id="KW-1185">Reference proteome</keyword>